<evidence type="ECO:0000259" key="1">
    <source>
        <dbReference type="Pfam" id="PF07727"/>
    </source>
</evidence>
<accession>A0A438ENE8</accession>
<name>A0A438ENE8_VITVI</name>
<dbReference type="AlphaFoldDB" id="A0A438ENE8"/>
<protein>
    <submittedName>
        <fullName evidence="2">Retrovirus-related Pol polyprotein from transposon TNT 1-94</fullName>
    </submittedName>
</protein>
<comment type="caution">
    <text evidence="2">The sequence shown here is derived from an EMBL/GenBank/DDBJ whole genome shotgun (WGS) entry which is preliminary data.</text>
</comment>
<organism evidence="2 3">
    <name type="scientific">Vitis vinifera</name>
    <name type="common">Grape</name>
    <dbReference type="NCBI Taxonomy" id="29760"/>
    <lineage>
        <taxon>Eukaryota</taxon>
        <taxon>Viridiplantae</taxon>
        <taxon>Streptophyta</taxon>
        <taxon>Embryophyta</taxon>
        <taxon>Tracheophyta</taxon>
        <taxon>Spermatophyta</taxon>
        <taxon>Magnoliopsida</taxon>
        <taxon>eudicotyledons</taxon>
        <taxon>Gunneridae</taxon>
        <taxon>Pentapetalae</taxon>
        <taxon>rosids</taxon>
        <taxon>Vitales</taxon>
        <taxon>Vitaceae</taxon>
        <taxon>Viteae</taxon>
        <taxon>Vitis</taxon>
    </lineage>
</organism>
<feature type="domain" description="Reverse transcriptase Ty1/copia-type" evidence="1">
    <location>
        <begin position="59"/>
        <end position="113"/>
    </location>
</feature>
<feature type="domain" description="Reverse transcriptase Ty1/copia-type" evidence="1">
    <location>
        <begin position="2"/>
        <end position="58"/>
    </location>
</feature>
<reference evidence="2 3" key="1">
    <citation type="journal article" date="2018" name="PLoS Genet.">
        <title>Population sequencing reveals clonal diversity and ancestral inbreeding in the grapevine cultivar Chardonnay.</title>
        <authorList>
            <person name="Roach M.J."/>
            <person name="Johnson D.L."/>
            <person name="Bohlmann J."/>
            <person name="van Vuuren H.J."/>
            <person name="Jones S.J."/>
            <person name="Pretorius I.S."/>
            <person name="Schmidt S.A."/>
            <person name="Borneman A.R."/>
        </authorList>
    </citation>
    <scope>NUCLEOTIDE SEQUENCE [LARGE SCALE GENOMIC DNA]</scope>
    <source>
        <strain evidence="3">cv. Chardonnay</strain>
        <tissue evidence="2">Leaf</tissue>
    </source>
</reference>
<evidence type="ECO:0000313" key="3">
    <source>
        <dbReference type="Proteomes" id="UP000288805"/>
    </source>
</evidence>
<sequence length="249" mass="28718">MAIVAHFDLELHQMDVKTTFLNGDLDEDVYMEQPTGFVEVGKEDLVCNLNKSIYGLKQHMLSTHFDMKDLGEASYILGIKILRDRANGVFKLSQRAYIEKILKRFNMHNCSSTGALIMKGDKFSKARYHQNDDEREEMRVIPYSSLVGSLMYAQVCTCPNIAFVVGMLGRYLSNLGSQHWKAAKKVLRCIDDKKSTTGHIFMMQKELYLGKVSSKHLQHPQLWRPSMWHVMRFVVMLYGCGILFQFWSS</sequence>
<gene>
    <name evidence="2" type="primary">POLX_2656</name>
    <name evidence="2" type="ORF">CK203_073165</name>
</gene>
<proteinExistence type="predicted"/>
<dbReference type="PANTHER" id="PTHR11439:SF467">
    <property type="entry name" value="INTEGRASE CATALYTIC DOMAIN-CONTAINING PROTEIN"/>
    <property type="match status" value="1"/>
</dbReference>
<evidence type="ECO:0000313" key="2">
    <source>
        <dbReference type="EMBL" id="RVW49269.1"/>
    </source>
</evidence>
<dbReference type="Proteomes" id="UP000288805">
    <property type="component" value="Unassembled WGS sequence"/>
</dbReference>
<dbReference type="EMBL" id="QGNW01001229">
    <property type="protein sequence ID" value="RVW49269.1"/>
    <property type="molecule type" value="Genomic_DNA"/>
</dbReference>
<dbReference type="InterPro" id="IPR013103">
    <property type="entry name" value="RVT_2"/>
</dbReference>
<dbReference type="PANTHER" id="PTHR11439">
    <property type="entry name" value="GAG-POL-RELATED RETROTRANSPOSON"/>
    <property type="match status" value="1"/>
</dbReference>
<dbReference type="Pfam" id="PF07727">
    <property type="entry name" value="RVT_2"/>
    <property type="match status" value="2"/>
</dbReference>